<keyword evidence="3 5" id="KW-0949">S-adenosyl-L-methionine</keyword>
<proteinExistence type="inferred from homology"/>
<feature type="binding site" evidence="5">
    <location>
        <position position="188"/>
    </location>
    <ligand>
        <name>S-adenosyl-L-methionine</name>
        <dbReference type="ChEBI" id="CHEBI:59789"/>
    </ligand>
</feature>
<dbReference type="Pfam" id="PF17827">
    <property type="entry name" value="PrmC_N"/>
    <property type="match status" value="1"/>
</dbReference>
<dbReference type="InterPro" id="IPR004556">
    <property type="entry name" value="HemK-like"/>
</dbReference>
<keyword evidence="2 5" id="KW-0808">Transferase</keyword>
<comment type="caution">
    <text evidence="8">The sequence shown here is derived from an EMBL/GenBank/DDBJ whole genome shotgun (WGS) entry which is preliminary data.</text>
</comment>
<keyword evidence="1 5" id="KW-0489">Methyltransferase</keyword>
<sequence length="283" mass="31734">MFSVPITVKQLIGQASQLLNGKSDSQQLDCQILLCNTLKKPQSYVFTWPDVQLTEQQVTEFTELFKRRLAGEPIAYIVGEKEFWSLSLKVSPATLIPRPDTETLVDLVLANHQQATLDLLDLGTGTGAIALALASEQPDWHVEAIDFNHDAVALANENKQRNNLDRVSIYQSDWFGNIDNKFDVIVSNPPYIDEQDPHLDEGDVRFEPNSALVAKEQGLEDLKHIIATARGYFKSTGGCLYLEHGYDQAQQVQALFVEYGYQNPRTQKDLGDNPRITYASFSS</sequence>
<dbReference type="InterPro" id="IPR040758">
    <property type="entry name" value="PrmC_N"/>
</dbReference>
<organism evidence="8 9">
    <name type="scientific">Thalassotalea loyana</name>
    <dbReference type="NCBI Taxonomy" id="280483"/>
    <lineage>
        <taxon>Bacteria</taxon>
        <taxon>Pseudomonadati</taxon>
        <taxon>Pseudomonadota</taxon>
        <taxon>Gammaproteobacteria</taxon>
        <taxon>Alteromonadales</taxon>
        <taxon>Colwelliaceae</taxon>
        <taxon>Thalassotalea</taxon>
    </lineage>
</organism>
<dbReference type="InterPro" id="IPR007848">
    <property type="entry name" value="Small_mtfrase_dom"/>
</dbReference>
<evidence type="ECO:0000256" key="4">
    <source>
        <dbReference type="ARBA" id="ARBA00048391"/>
    </source>
</evidence>
<dbReference type="GO" id="GO:0032259">
    <property type="term" value="P:methylation"/>
    <property type="evidence" value="ECO:0007669"/>
    <property type="project" value="UniProtKB-KW"/>
</dbReference>
<evidence type="ECO:0000259" key="6">
    <source>
        <dbReference type="Pfam" id="PF05175"/>
    </source>
</evidence>
<dbReference type="EMBL" id="BSSV01000007">
    <property type="protein sequence ID" value="GLX86765.1"/>
    <property type="molecule type" value="Genomic_DNA"/>
</dbReference>
<dbReference type="EC" id="2.1.1.297" evidence="5"/>
<dbReference type="InterPro" id="IPR019874">
    <property type="entry name" value="RF_methyltr_PrmC"/>
</dbReference>
<dbReference type="HAMAP" id="MF_02126">
    <property type="entry name" value="RF_methyltr_PrmC"/>
    <property type="match status" value="1"/>
</dbReference>
<comment type="similarity">
    <text evidence="5">Belongs to the protein N5-glutamine methyltransferase family. PrmC subfamily.</text>
</comment>
<protein>
    <recommendedName>
        <fullName evidence="5">Release factor glutamine methyltransferase</fullName>
        <shortName evidence="5">RF MTase</shortName>
        <ecNumber evidence="5">2.1.1.297</ecNumber>
    </recommendedName>
    <alternativeName>
        <fullName evidence="5">N5-glutamine methyltransferase PrmC</fullName>
    </alternativeName>
    <alternativeName>
        <fullName evidence="5">Protein-(glutamine-N5) MTase PrmC</fullName>
    </alternativeName>
    <alternativeName>
        <fullName evidence="5">Protein-glutamine N-methyltransferase PrmC</fullName>
    </alternativeName>
</protein>
<comment type="function">
    <text evidence="5">Methylates the class 1 translation termination release factors RF1/PrfA and RF2/PrfB on the glutamine residue of the universally conserved GGQ motif.</text>
</comment>
<keyword evidence="9" id="KW-1185">Reference proteome</keyword>
<comment type="catalytic activity">
    <reaction evidence="4 5">
        <text>L-glutaminyl-[peptide chain release factor] + S-adenosyl-L-methionine = N(5)-methyl-L-glutaminyl-[peptide chain release factor] + S-adenosyl-L-homocysteine + H(+)</text>
        <dbReference type="Rhea" id="RHEA:42896"/>
        <dbReference type="Rhea" id="RHEA-COMP:10271"/>
        <dbReference type="Rhea" id="RHEA-COMP:10272"/>
        <dbReference type="ChEBI" id="CHEBI:15378"/>
        <dbReference type="ChEBI" id="CHEBI:30011"/>
        <dbReference type="ChEBI" id="CHEBI:57856"/>
        <dbReference type="ChEBI" id="CHEBI:59789"/>
        <dbReference type="ChEBI" id="CHEBI:61891"/>
        <dbReference type="EC" id="2.1.1.297"/>
    </reaction>
</comment>
<feature type="binding site" evidence="5">
    <location>
        <position position="174"/>
    </location>
    <ligand>
        <name>S-adenosyl-L-methionine</name>
        <dbReference type="ChEBI" id="CHEBI:59789"/>
    </ligand>
</feature>
<evidence type="ECO:0000256" key="3">
    <source>
        <dbReference type="ARBA" id="ARBA00022691"/>
    </source>
</evidence>
<evidence type="ECO:0000256" key="5">
    <source>
        <dbReference type="HAMAP-Rule" id="MF_02126"/>
    </source>
</evidence>
<dbReference type="Gene3D" id="1.10.8.10">
    <property type="entry name" value="DNA helicase RuvA subunit, C-terminal domain"/>
    <property type="match status" value="1"/>
</dbReference>
<dbReference type="PROSITE" id="PS00092">
    <property type="entry name" value="N6_MTASE"/>
    <property type="match status" value="1"/>
</dbReference>
<dbReference type="PANTHER" id="PTHR18895">
    <property type="entry name" value="HEMK METHYLTRANSFERASE"/>
    <property type="match status" value="1"/>
</dbReference>
<feature type="domain" description="Methyltransferase small" evidence="6">
    <location>
        <begin position="114"/>
        <end position="196"/>
    </location>
</feature>
<dbReference type="SUPFAM" id="SSF53335">
    <property type="entry name" value="S-adenosyl-L-methionine-dependent methyltransferases"/>
    <property type="match status" value="1"/>
</dbReference>
<evidence type="ECO:0000259" key="7">
    <source>
        <dbReference type="Pfam" id="PF17827"/>
    </source>
</evidence>
<dbReference type="Gene3D" id="3.40.50.150">
    <property type="entry name" value="Vaccinia Virus protein VP39"/>
    <property type="match status" value="1"/>
</dbReference>
<dbReference type="InterPro" id="IPR029063">
    <property type="entry name" value="SAM-dependent_MTases_sf"/>
</dbReference>
<feature type="binding site" evidence="5">
    <location>
        <position position="146"/>
    </location>
    <ligand>
        <name>S-adenosyl-L-methionine</name>
        <dbReference type="ChEBI" id="CHEBI:59789"/>
    </ligand>
</feature>
<accession>A0ABQ6HGY8</accession>
<dbReference type="InterPro" id="IPR050320">
    <property type="entry name" value="N5-glutamine_MTase"/>
</dbReference>
<dbReference type="PANTHER" id="PTHR18895:SF74">
    <property type="entry name" value="MTRF1L RELEASE FACTOR GLUTAMINE METHYLTRANSFERASE"/>
    <property type="match status" value="1"/>
</dbReference>
<dbReference type="InterPro" id="IPR002052">
    <property type="entry name" value="DNA_methylase_N6_adenine_CS"/>
</dbReference>
<dbReference type="Pfam" id="PF05175">
    <property type="entry name" value="MTS"/>
    <property type="match status" value="1"/>
</dbReference>
<dbReference type="NCBIfam" id="TIGR03534">
    <property type="entry name" value="RF_mod_PrmC"/>
    <property type="match status" value="1"/>
</dbReference>
<evidence type="ECO:0000313" key="8">
    <source>
        <dbReference type="EMBL" id="GLX86765.1"/>
    </source>
</evidence>
<feature type="binding site" evidence="5">
    <location>
        <begin position="123"/>
        <end position="127"/>
    </location>
    <ligand>
        <name>S-adenosyl-L-methionine</name>
        <dbReference type="ChEBI" id="CHEBI:59789"/>
    </ligand>
</feature>
<dbReference type="GO" id="GO:0008168">
    <property type="term" value="F:methyltransferase activity"/>
    <property type="evidence" value="ECO:0007669"/>
    <property type="project" value="UniProtKB-KW"/>
</dbReference>
<dbReference type="Proteomes" id="UP001157134">
    <property type="component" value="Unassembled WGS sequence"/>
</dbReference>
<evidence type="ECO:0000313" key="9">
    <source>
        <dbReference type="Proteomes" id="UP001157134"/>
    </source>
</evidence>
<feature type="domain" description="Release factor glutamine methyltransferase N-terminal" evidence="7">
    <location>
        <begin position="10"/>
        <end position="79"/>
    </location>
</feature>
<evidence type="ECO:0000256" key="2">
    <source>
        <dbReference type="ARBA" id="ARBA00022679"/>
    </source>
</evidence>
<dbReference type="RefSeq" id="WP_284300124.1">
    <property type="nucleotide sequence ID" value="NZ_BSSV01000007.1"/>
</dbReference>
<feature type="binding site" evidence="5">
    <location>
        <begin position="188"/>
        <end position="191"/>
    </location>
    <ligand>
        <name>substrate</name>
    </ligand>
</feature>
<gene>
    <name evidence="5 8" type="primary">prmC</name>
    <name evidence="8" type="ORF">tloyanaT_30180</name>
</gene>
<evidence type="ECO:0000256" key="1">
    <source>
        <dbReference type="ARBA" id="ARBA00022603"/>
    </source>
</evidence>
<name>A0ABQ6HGY8_9GAMM</name>
<dbReference type="CDD" id="cd02440">
    <property type="entry name" value="AdoMet_MTases"/>
    <property type="match status" value="1"/>
</dbReference>
<dbReference type="NCBIfam" id="TIGR00536">
    <property type="entry name" value="hemK_fam"/>
    <property type="match status" value="1"/>
</dbReference>
<reference evidence="8 9" key="1">
    <citation type="submission" date="2023-03" db="EMBL/GenBank/DDBJ databases">
        <title>Thalassotalea loyana LMG 22536T draft genome sequence.</title>
        <authorList>
            <person name="Sawabe T."/>
        </authorList>
    </citation>
    <scope>NUCLEOTIDE SEQUENCE [LARGE SCALE GENOMIC DNA]</scope>
    <source>
        <strain evidence="8 9">LMG 22536</strain>
    </source>
</reference>